<sequence>MEVLIKANGRHYRELNAEVRSALARGASKVTLDGVNGQYYIGAGLQGARRLIINGTPGNDIGCYLDGPELVIHGNAQDVLGNTMNSGRIIVHGSAGDVLGYGMRGGEIFVRDNVGYRVGIHMKEYRDQCPVIVIGNSAGAFLGEYMAGGRIIVLGLRGEGRIVGSHCGSGMHGGCIYVRGRVEEKQLSPDVLSVPLDESDIKLLDSYFKRFCEYFGVDRSALLDLAFQKFVPRGNRPYAGLYTGL</sequence>
<dbReference type="Pfam" id="PF01493">
    <property type="entry name" value="GXGXG"/>
    <property type="match status" value="1"/>
</dbReference>
<dbReference type="EC" id="1.4.1.13" evidence="2"/>
<dbReference type="STRING" id="1089553.Tph_c08590"/>
<dbReference type="GO" id="GO:0004355">
    <property type="term" value="F:glutamate synthase (NADPH) activity"/>
    <property type="evidence" value="ECO:0007669"/>
    <property type="project" value="UniProtKB-EC"/>
</dbReference>
<evidence type="ECO:0000259" key="1">
    <source>
        <dbReference type="Pfam" id="PF01493"/>
    </source>
</evidence>
<proteinExistence type="predicted"/>
<dbReference type="eggNOG" id="COG0070">
    <property type="taxonomic scope" value="Bacteria"/>
</dbReference>
<name>K4LSP0_THEPS</name>
<dbReference type="CDD" id="cd00981">
    <property type="entry name" value="arch_gltB"/>
    <property type="match status" value="1"/>
</dbReference>
<dbReference type="HOGENOM" id="CLU_078510_1_0_9"/>
<dbReference type="AlphaFoldDB" id="K4LSP0"/>
<gene>
    <name evidence="2" type="primary">gltB1</name>
    <name evidence="2" type="ordered locus">Tph_c08590</name>
</gene>
<reference evidence="2 3" key="1">
    <citation type="journal article" date="2012" name="BMC Genomics">
        <title>Genome-guided analysis of physiological and morphological traits of the fermentative acetate oxidizer Thermacetogenium phaeum.</title>
        <authorList>
            <person name="Oehler D."/>
            <person name="Poehlein A."/>
            <person name="Leimbach A."/>
            <person name="Muller N."/>
            <person name="Daniel R."/>
            <person name="Gottschalk G."/>
            <person name="Schink B."/>
        </authorList>
    </citation>
    <scope>NUCLEOTIDE SEQUENCE [LARGE SCALE GENOMIC DNA]</scope>
    <source>
        <strain evidence="3">ATCC BAA-254 / DSM 26808 / PB</strain>
    </source>
</reference>
<dbReference type="SUPFAM" id="SSF69336">
    <property type="entry name" value="Alpha subunit of glutamate synthase, C-terminal domain"/>
    <property type="match status" value="1"/>
</dbReference>
<evidence type="ECO:0000313" key="3">
    <source>
        <dbReference type="Proteomes" id="UP000000467"/>
    </source>
</evidence>
<dbReference type="InterPro" id="IPR036485">
    <property type="entry name" value="Glu_synth_asu_C_sf"/>
</dbReference>
<dbReference type="RefSeq" id="WP_015049970.1">
    <property type="nucleotide sequence ID" value="NC_018870.1"/>
</dbReference>
<keyword evidence="3" id="KW-1185">Reference proteome</keyword>
<evidence type="ECO:0000313" key="2">
    <source>
        <dbReference type="EMBL" id="AFV11089.1"/>
    </source>
</evidence>
<dbReference type="EMBL" id="CP003732">
    <property type="protein sequence ID" value="AFV11089.1"/>
    <property type="molecule type" value="Genomic_DNA"/>
</dbReference>
<dbReference type="PANTHER" id="PTHR39673:SF5">
    <property type="entry name" value="TUNGSTEN-CONTAINING FORMYLMETHANOFURAN DEHYDROGENASE 2 SUBUNIT C"/>
    <property type="match status" value="1"/>
</dbReference>
<dbReference type="PANTHER" id="PTHR39673">
    <property type="entry name" value="TUNGSTEN FORMYLMETHANOFURAN DEHYDROGENASE, SUBUNIT C (FWDC)"/>
    <property type="match status" value="1"/>
</dbReference>
<keyword evidence="2" id="KW-0560">Oxidoreductase</keyword>
<dbReference type="InterPro" id="IPR002489">
    <property type="entry name" value="Glu_synth_asu_C"/>
</dbReference>
<organism evidence="2 3">
    <name type="scientific">Thermacetogenium phaeum (strain ATCC BAA-254 / DSM 26808 / PB)</name>
    <dbReference type="NCBI Taxonomy" id="1089553"/>
    <lineage>
        <taxon>Bacteria</taxon>
        <taxon>Bacillati</taxon>
        <taxon>Bacillota</taxon>
        <taxon>Clostridia</taxon>
        <taxon>Thermoanaerobacterales</taxon>
        <taxon>Thermoanaerobacteraceae</taxon>
        <taxon>Thermacetogenium</taxon>
    </lineage>
</organism>
<dbReference type="PIRSF" id="PIRSF006519">
    <property type="entry name" value="GOGAT_dom3"/>
    <property type="match status" value="1"/>
</dbReference>
<dbReference type="InterPro" id="IPR035710">
    <property type="entry name" value="Archaeal_gltB"/>
</dbReference>
<feature type="domain" description="Glutamate synthase alpha subunit C-terminal" evidence="1">
    <location>
        <begin position="31"/>
        <end position="184"/>
    </location>
</feature>
<protein>
    <submittedName>
        <fullName evidence="2">NADPH-dependent glutamate synthase large subunit GltB</fullName>
        <ecNumber evidence="2">1.4.1.13</ecNumber>
    </submittedName>
</protein>
<accession>K4LSP0</accession>
<dbReference type="Gene3D" id="2.160.20.60">
    <property type="entry name" value="Glutamate synthase, alpha subunit, C-terminal domain"/>
    <property type="match status" value="1"/>
</dbReference>
<dbReference type="InterPro" id="IPR012061">
    <property type="entry name" value="Glu_synth_lsu_3"/>
</dbReference>
<dbReference type="Proteomes" id="UP000000467">
    <property type="component" value="Chromosome"/>
</dbReference>
<dbReference type="KEGG" id="tpz:Tph_c08590"/>